<evidence type="ECO:0000256" key="2">
    <source>
        <dbReference type="ARBA" id="ARBA00022898"/>
    </source>
</evidence>
<proteinExistence type="inferred from homology"/>
<feature type="domain" description="Aminotransferase class I/classII large" evidence="3">
    <location>
        <begin position="55"/>
        <end position="389"/>
    </location>
</feature>
<evidence type="ECO:0000313" key="5">
    <source>
        <dbReference type="Proteomes" id="UP001174694"/>
    </source>
</evidence>
<keyword evidence="5" id="KW-1185">Reference proteome</keyword>
<dbReference type="InterPro" id="IPR004838">
    <property type="entry name" value="NHTrfase_class1_PyrdxlP-BS"/>
</dbReference>
<dbReference type="GO" id="GO:0030170">
    <property type="term" value="F:pyridoxal phosphate binding"/>
    <property type="evidence" value="ECO:0007669"/>
    <property type="project" value="InterPro"/>
</dbReference>
<dbReference type="Gene3D" id="3.40.640.10">
    <property type="entry name" value="Type I PLP-dependent aspartate aminotransferase-like (Major domain)"/>
    <property type="match status" value="1"/>
</dbReference>
<name>A0AA38RWC2_9PEZI</name>
<dbReference type="PROSITE" id="PS00105">
    <property type="entry name" value="AA_TRANSFER_CLASS_1"/>
    <property type="match status" value="1"/>
</dbReference>
<gene>
    <name evidence="4" type="ORF">NKR23_g2777</name>
</gene>
<dbReference type="GO" id="GO:0003824">
    <property type="term" value="F:catalytic activity"/>
    <property type="evidence" value="ECO:0007669"/>
    <property type="project" value="InterPro"/>
</dbReference>
<dbReference type="InterPro" id="IPR015424">
    <property type="entry name" value="PyrdxlP-dep_Trfase"/>
</dbReference>
<dbReference type="Pfam" id="PF00155">
    <property type="entry name" value="Aminotran_1_2"/>
    <property type="match status" value="1"/>
</dbReference>
<evidence type="ECO:0000256" key="1">
    <source>
        <dbReference type="ARBA" id="ARBA00007441"/>
    </source>
</evidence>
<comment type="caution">
    <text evidence="4">The sequence shown here is derived from an EMBL/GenBank/DDBJ whole genome shotgun (WGS) entry which is preliminary data.</text>
</comment>
<dbReference type="SUPFAM" id="SSF53383">
    <property type="entry name" value="PLP-dependent transferases"/>
    <property type="match status" value="1"/>
</dbReference>
<evidence type="ECO:0000313" key="4">
    <source>
        <dbReference type="EMBL" id="KAJ9151830.1"/>
    </source>
</evidence>
<evidence type="ECO:0000259" key="3">
    <source>
        <dbReference type="Pfam" id="PF00155"/>
    </source>
</evidence>
<organism evidence="4 5">
    <name type="scientific">Pleurostoma richardsiae</name>
    <dbReference type="NCBI Taxonomy" id="41990"/>
    <lineage>
        <taxon>Eukaryota</taxon>
        <taxon>Fungi</taxon>
        <taxon>Dikarya</taxon>
        <taxon>Ascomycota</taxon>
        <taxon>Pezizomycotina</taxon>
        <taxon>Sordariomycetes</taxon>
        <taxon>Sordariomycetidae</taxon>
        <taxon>Calosphaeriales</taxon>
        <taxon>Pleurostomataceae</taxon>
        <taxon>Pleurostoma</taxon>
    </lineage>
</organism>
<dbReference type="PANTHER" id="PTHR43510:SF1">
    <property type="entry name" value="AMINOTRANSFERASE FUNCTION, HYPOTHETICAL (EUROFUNG)"/>
    <property type="match status" value="1"/>
</dbReference>
<dbReference type="Proteomes" id="UP001174694">
    <property type="component" value="Unassembled WGS sequence"/>
</dbReference>
<dbReference type="PANTHER" id="PTHR43510">
    <property type="entry name" value="AMINOTRANSFERASE FUNCTION, HYPOTHETICAL (EUROFUNG)"/>
    <property type="match status" value="1"/>
</dbReference>
<protein>
    <submittedName>
        <fullName evidence="4">Capreomycidine synthase</fullName>
    </submittedName>
</protein>
<dbReference type="EMBL" id="JANBVO010000005">
    <property type="protein sequence ID" value="KAJ9151830.1"/>
    <property type="molecule type" value="Genomic_DNA"/>
</dbReference>
<dbReference type="InterPro" id="IPR004839">
    <property type="entry name" value="Aminotransferase_I/II_large"/>
</dbReference>
<dbReference type="CDD" id="cd00609">
    <property type="entry name" value="AAT_like"/>
    <property type="match status" value="1"/>
</dbReference>
<dbReference type="AlphaFoldDB" id="A0AA38RWC2"/>
<dbReference type="InterPro" id="IPR015422">
    <property type="entry name" value="PyrdxlP-dep_Trfase_small"/>
</dbReference>
<accession>A0AA38RWC2</accession>
<reference evidence="4" key="1">
    <citation type="submission" date="2022-07" db="EMBL/GenBank/DDBJ databases">
        <title>Fungi with potential for degradation of polypropylene.</title>
        <authorList>
            <person name="Gostincar C."/>
        </authorList>
    </citation>
    <scope>NUCLEOTIDE SEQUENCE</scope>
    <source>
        <strain evidence="4">EXF-13308</strain>
    </source>
</reference>
<keyword evidence="2" id="KW-0663">Pyridoxal phosphate</keyword>
<comment type="similarity">
    <text evidence="1">Belongs to the class-I pyridoxal-phosphate-dependent aminotransferase family.</text>
</comment>
<sequence>MVKIEPFEVEEWMDRYENTPGCLNIAETCAASISVDDLQALSTDSSAPGPLHTDTKLVYGAIRGSDGLRKRIASLYSRGDTATLPSENVLVTQGAIGANFLLFYTLVGAGDHVICVYPTYQQLYDVPKSLGAEVSLWRLKEENGFVPDPNELEGLVKDNTKMIVLNNPNNPSGAVIPASVLSSIVSFARARGITILCDEVYSPLFHGLPSEADAPPSILSFGYDKTISTGSMSKAFSLAGIRIGWIASRDPAVVRAAASARDYAVISVSQLDDQVAAYALSDAVRPALIRRNVQFARANCELLEAFVRRHAGACSWVRPRAGTTAFLRFSGKGGEPVDDARFCVDVLEKTKVMMVPGSKCFGGDRDFRGYVRIGYVCETEVLREALEALGKYVEQTLY</sequence>
<dbReference type="Gene3D" id="3.90.1150.10">
    <property type="entry name" value="Aspartate Aminotransferase, domain 1"/>
    <property type="match status" value="1"/>
</dbReference>
<dbReference type="InterPro" id="IPR015421">
    <property type="entry name" value="PyrdxlP-dep_Trfase_major"/>
</dbReference>